<protein>
    <submittedName>
        <fullName evidence="1">Uncharacterized protein</fullName>
    </submittedName>
</protein>
<evidence type="ECO:0000313" key="1">
    <source>
        <dbReference type="EMBL" id="SFR43107.1"/>
    </source>
</evidence>
<proteinExistence type="predicted"/>
<dbReference type="InterPro" id="IPR046595">
    <property type="entry name" value="DUF6653"/>
</dbReference>
<accession>A0A1I6GM32</accession>
<dbReference type="STRING" id="555875.SAMN04488124_1236"/>
<dbReference type="Pfam" id="PF20358">
    <property type="entry name" value="DUF6653"/>
    <property type="match status" value="1"/>
</dbReference>
<keyword evidence="2" id="KW-1185">Reference proteome</keyword>
<sequence>MTTPPETLRETLEEAFWERHANPWSVGTRFVLLPALMTAIYRRDARLLAATLLFVVLNPVLFPPPKRTDSYLSRIVLAEREWLAAGNGTMGPSYPNVLNLLNAPTTLYAVVSAVRRDRRGTVLGTAAAMGLKLWWVDAVVRRTGVTGERSTAEATRD</sequence>
<dbReference type="RefSeq" id="WP_089877984.1">
    <property type="nucleotide sequence ID" value="NZ_FOYS01000002.1"/>
</dbReference>
<dbReference type="EMBL" id="FOYS01000002">
    <property type="protein sequence ID" value="SFR43107.1"/>
    <property type="molecule type" value="Genomic_DNA"/>
</dbReference>
<gene>
    <name evidence="1" type="ORF">SAMN04488124_1236</name>
</gene>
<organism evidence="1 2">
    <name type="scientific">Halogeometricum limi</name>
    <dbReference type="NCBI Taxonomy" id="555875"/>
    <lineage>
        <taxon>Archaea</taxon>
        <taxon>Methanobacteriati</taxon>
        <taxon>Methanobacteriota</taxon>
        <taxon>Stenosarchaea group</taxon>
        <taxon>Halobacteria</taxon>
        <taxon>Halobacteriales</taxon>
        <taxon>Haloferacaceae</taxon>
        <taxon>Halogeometricum</taxon>
    </lineage>
</organism>
<dbReference type="OrthoDB" id="333419at2157"/>
<reference evidence="2" key="1">
    <citation type="submission" date="2016-10" db="EMBL/GenBank/DDBJ databases">
        <authorList>
            <person name="Varghese N."/>
            <person name="Submissions S."/>
        </authorList>
    </citation>
    <scope>NUCLEOTIDE SEQUENCE [LARGE SCALE GENOMIC DNA]</scope>
    <source>
        <strain evidence="2">CGMCC 1.8711</strain>
    </source>
</reference>
<dbReference type="Proteomes" id="UP000243250">
    <property type="component" value="Unassembled WGS sequence"/>
</dbReference>
<name>A0A1I6GM32_9EURY</name>
<evidence type="ECO:0000313" key="2">
    <source>
        <dbReference type="Proteomes" id="UP000243250"/>
    </source>
</evidence>
<dbReference type="AlphaFoldDB" id="A0A1I6GM32"/>